<proteinExistence type="predicted"/>
<evidence type="ECO:0000256" key="1">
    <source>
        <dbReference type="SAM" id="Phobius"/>
    </source>
</evidence>
<keyword evidence="1" id="KW-0812">Transmembrane</keyword>
<protein>
    <submittedName>
        <fullName evidence="2">Uncharacterized protein</fullName>
    </submittedName>
</protein>
<feature type="transmembrane region" description="Helical" evidence="1">
    <location>
        <begin position="20"/>
        <end position="39"/>
    </location>
</feature>
<dbReference type="EMBL" id="KN832973">
    <property type="protein sequence ID" value="KIM90444.1"/>
    <property type="molecule type" value="Genomic_DNA"/>
</dbReference>
<dbReference type="Proteomes" id="UP000054166">
    <property type="component" value="Unassembled WGS sequence"/>
</dbReference>
<keyword evidence="1" id="KW-0472">Membrane</keyword>
<evidence type="ECO:0000313" key="3">
    <source>
        <dbReference type="Proteomes" id="UP000054166"/>
    </source>
</evidence>
<keyword evidence="1" id="KW-1133">Transmembrane helix</keyword>
<keyword evidence="3" id="KW-1185">Reference proteome</keyword>
<reference evidence="2 3" key="1">
    <citation type="submission" date="2014-04" db="EMBL/GenBank/DDBJ databases">
        <authorList>
            <consortium name="DOE Joint Genome Institute"/>
            <person name="Kuo A."/>
            <person name="Tarkka M."/>
            <person name="Buscot F."/>
            <person name="Kohler A."/>
            <person name="Nagy L.G."/>
            <person name="Floudas D."/>
            <person name="Copeland A."/>
            <person name="Barry K.W."/>
            <person name="Cichocki N."/>
            <person name="Veneault-Fourrey C."/>
            <person name="LaButti K."/>
            <person name="Lindquist E.A."/>
            <person name="Lipzen A."/>
            <person name="Lundell T."/>
            <person name="Morin E."/>
            <person name="Murat C."/>
            <person name="Sun H."/>
            <person name="Tunlid A."/>
            <person name="Henrissat B."/>
            <person name="Grigoriev I.V."/>
            <person name="Hibbett D.S."/>
            <person name="Martin F."/>
            <person name="Nordberg H.P."/>
            <person name="Cantor M.N."/>
            <person name="Hua S.X."/>
        </authorList>
    </citation>
    <scope>NUCLEOTIDE SEQUENCE [LARGE SCALE GENOMIC DNA]</scope>
    <source>
        <strain evidence="2 3">F 1598</strain>
    </source>
</reference>
<gene>
    <name evidence="2" type="ORF">PILCRDRAFT_812193</name>
</gene>
<name>A0A0C3GFI4_PILCF</name>
<reference evidence="3" key="2">
    <citation type="submission" date="2015-01" db="EMBL/GenBank/DDBJ databases">
        <title>Evolutionary Origins and Diversification of the Mycorrhizal Mutualists.</title>
        <authorList>
            <consortium name="DOE Joint Genome Institute"/>
            <consortium name="Mycorrhizal Genomics Consortium"/>
            <person name="Kohler A."/>
            <person name="Kuo A."/>
            <person name="Nagy L.G."/>
            <person name="Floudas D."/>
            <person name="Copeland A."/>
            <person name="Barry K.W."/>
            <person name="Cichocki N."/>
            <person name="Veneault-Fourrey C."/>
            <person name="LaButti K."/>
            <person name="Lindquist E.A."/>
            <person name="Lipzen A."/>
            <person name="Lundell T."/>
            <person name="Morin E."/>
            <person name="Murat C."/>
            <person name="Riley R."/>
            <person name="Ohm R."/>
            <person name="Sun H."/>
            <person name="Tunlid A."/>
            <person name="Henrissat B."/>
            <person name="Grigoriev I.V."/>
            <person name="Hibbett D.S."/>
            <person name="Martin F."/>
        </authorList>
    </citation>
    <scope>NUCLEOTIDE SEQUENCE [LARGE SCALE GENOMIC DNA]</scope>
    <source>
        <strain evidence="3">F 1598</strain>
    </source>
</reference>
<organism evidence="2 3">
    <name type="scientific">Piloderma croceum (strain F 1598)</name>
    <dbReference type="NCBI Taxonomy" id="765440"/>
    <lineage>
        <taxon>Eukaryota</taxon>
        <taxon>Fungi</taxon>
        <taxon>Dikarya</taxon>
        <taxon>Basidiomycota</taxon>
        <taxon>Agaricomycotina</taxon>
        <taxon>Agaricomycetes</taxon>
        <taxon>Agaricomycetidae</taxon>
        <taxon>Atheliales</taxon>
        <taxon>Atheliaceae</taxon>
        <taxon>Piloderma</taxon>
    </lineage>
</organism>
<dbReference type="InParanoid" id="A0A0C3GFI4"/>
<dbReference type="AlphaFoldDB" id="A0A0C3GFI4"/>
<dbReference type="HOGENOM" id="CLU_2638914_0_0_1"/>
<accession>A0A0C3GFI4</accession>
<sequence>MSNLLDDRPGSYSVRVRSAYVTTMFYLYVYTGYVGLINVEITSDDIREIILLTQPVSFKLASISKPLGSPEVRVSSA</sequence>
<evidence type="ECO:0000313" key="2">
    <source>
        <dbReference type="EMBL" id="KIM90444.1"/>
    </source>
</evidence>